<sequence>IVAKTDILNGLFYNMDKAFGYQLIPEDNWDDFWDDPDTYLPIVGNNY</sequence>
<comment type="caution">
    <text evidence="1">The sequence shown here is derived from an EMBL/GenBank/DDBJ whole genome shotgun (WGS) entry which is preliminary data.</text>
</comment>
<dbReference type="AlphaFoldDB" id="X1TYM8"/>
<accession>X1TYM8</accession>
<dbReference type="EMBL" id="BARW01020851">
    <property type="protein sequence ID" value="GAI96451.1"/>
    <property type="molecule type" value="Genomic_DNA"/>
</dbReference>
<reference evidence="1" key="1">
    <citation type="journal article" date="2014" name="Front. Microbiol.">
        <title>High frequency of phylogenetically diverse reductive dehalogenase-homologous genes in deep subseafloor sedimentary metagenomes.</title>
        <authorList>
            <person name="Kawai M."/>
            <person name="Futagami T."/>
            <person name="Toyoda A."/>
            <person name="Takaki Y."/>
            <person name="Nishi S."/>
            <person name="Hori S."/>
            <person name="Arai W."/>
            <person name="Tsubouchi T."/>
            <person name="Morono Y."/>
            <person name="Uchiyama I."/>
            <person name="Ito T."/>
            <person name="Fujiyama A."/>
            <person name="Inagaki F."/>
            <person name="Takami H."/>
        </authorList>
    </citation>
    <scope>NUCLEOTIDE SEQUENCE</scope>
    <source>
        <strain evidence="1">Expedition CK06-06</strain>
    </source>
</reference>
<name>X1TYM8_9ZZZZ</name>
<evidence type="ECO:0000313" key="1">
    <source>
        <dbReference type="EMBL" id="GAI96451.1"/>
    </source>
</evidence>
<organism evidence="1">
    <name type="scientific">marine sediment metagenome</name>
    <dbReference type="NCBI Taxonomy" id="412755"/>
    <lineage>
        <taxon>unclassified sequences</taxon>
        <taxon>metagenomes</taxon>
        <taxon>ecological metagenomes</taxon>
    </lineage>
</organism>
<protein>
    <submittedName>
        <fullName evidence="1">Putative reductive dehalogenase (RdhA)</fullName>
    </submittedName>
</protein>
<gene>
    <name evidence="1" type="ORF">S12H4_35142</name>
</gene>
<proteinExistence type="predicted"/>
<feature type="non-terminal residue" evidence="1">
    <location>
        <position position="1"/>
    </location>
</feature>